<gene>
    <name evidence="12" type="ORF">C8J28_11746</name>
</gene>
<dbReference type="OrthoDB" id="9803238at2"/>
<dbReference type="GO" id="GO:0006065">
    <property type="term" value="P:UDP-glucuronate biosynthetic process"/>
    <property type="evidence" value="ECO:0007669"/>
    <property type="project" value="UniProtKB-UniPathway"/>
</dbReference>
<reference evidence="12 13" key="1">
    <citation type="submission" date="2018-04" db="EMBL/GenBank/DDBJ databases">
        <title>Genomic Encyclopedia of Type Strains, Phase III (KMG-III): the genomes of soil and plant-associated and newly described type strains.</title>
        <authorList>
            <person name="Whitman W."/>
        </authorList>
    </citation>
    <scope>NUCLEOTIDE SEQUENCE [LARGE SCALE GENOMIC DNA]</scope>
    <source>
        <strain evidence="12 13">KA25</strain>
    </source>
</reference>
<feature type="binding site" evidence="10">
    <location>
        <position position="126"/>
    </location>
    <ligand>
        <name>NAD(+)</name>
        <dbReference type="ChEBI" id="CHEBI:57540"/>
    </ligand>
</feature>
<dbReference type="InterPro" id="IPR036291">
    <property type="entry name" value="NAD(P)-bd_dom_sf"/>
</dbReference>
<feature type="binding site" evidence="10">
    <location>
        <position position="163"/>
    </location>
    <ligand>
        <name>NAD(+)</name>
        <dbReference type="ChEBI" id="CHEBI:57540"/>
    </ligand>
</feature>
<evidence type="ECO:0000259" key="11">
    <source>
        <dbReference type="SMART" id="SM00984"/>
    </source>
</evidence>
<dbReference type="Pfam" id="PF03721">
    <property type="entry name" value="UDPG_MGDP_dh_N"/>
    <property type="match status" value="1"/>
</dbReference>
<dbReference type="InterPro" id="IPR014026">
    <property type="entry name" value="UDP-Glc/GDP-Man_DH_dimer"/>
</dbReference>
<evidence type="ECO:0000256" key="5">
    <source>
        <dbReference type="ARBA" id="ARBA00023027"/>
    </source>
</evidence>
<evidence type="ECO:0000256" key="8">
    <source>
        <dbReference type="PIRSR" id="PIRSR500134-1"/>
    </source>
</evidence>
<feature type="active site" description="Nucleophile" evidence="8">
    <location>
        <position position="270"/>
    </location>
</feature>
<comment type="pathway">
    <text evidence="1">Nucleotide-sugar biosynthesis; UDP-alpha-D-glucuronate biosynthesis; UDP-alpha-D-glucuronate from UDP-alpha-D-glucose: step 1/1.</text>
</comment>
<dbReference type="InterPro" id="IPR017476">
    <property type="entry name" value="UDP-Glc/GDP-Man"/>
</dbReference>
<evidence type="ECO:0000256" key="7">
    <source>
        <dbReference type="PIRNR" id="PIRNR000124"/>
    </source>
</evidence>
<keyword evidence="4 7" id="KW-0560">Oxidoreductase</keyword>
<dbReference type="PIRSF" id="PIRSF000124">
    <property type="entry name" value="UDPglc_GDPman_dh"/>
    <property type="match status" value="1"/>
</dbReference>
<dbReference type="SUPFAM" id="SSF52413">
    <property type="entry name" value="UDP-glucose/GDP-mannose dehydrogenase C-terminal domain"/>
    <property type="match status" value="1"/>
</dbReference>
<dbReference type="GO" id="GO:0003979">
    <property type="term" value="F:UDP-glucose 6-dehydrogenase activity"/>
    <property type="evidence" value="ECO:0007669"/>
    <property type="project" value="UniProtKB-EC"/>
</dbReference>
<dbReference type="EC" id="1.1.1.22" evidence="3 7"/>
<dbReference type="RefSeq" id="WP_108221830.1">
    <property type="nucleotide sequence ID" value="NZ_QAOT01000017.1"/>
</dbReference>
<dbReference type="InterPro" id="IPR008927">
    <property type="entry name" value="6-PGluconate_DH-like_C_sf"/>
</dbReference>
<dbReference type="SMART" id="SM00984">
    <property type="entry name" value="UDPG_MGDP_dh_C"/>
    <property type="match status" value="1"/>
</dbReference>
<feature type="domain" description="UDP-glucose/GDP-mannose dehydrogenase C-terminal" evidence="11">
    <location>
        <begin position="321"/>
        <end position="424"/>
    </location>
</feature>
<evidence type="ECO:0000256" key="2">
    <source>
        <dbReference type="ARBA" id="ARBA00006601"/>
    </source>
</evidence>
<dbReference type="PIRSF" id="PIRSF500134">
    <property type="entry name" value="UDPglc_DH_bac"/>
    <property type="match status" value="1"/>
</dbReference>
<evidence type="ECO:0000256" key="6">
    <source>
        <dbReference type="ARBA" id="ARBA00047473"/>
    </source>
</evidence>
<name>A0A2T5JVS2_9RHOB</name>
<dbReference type="Pfam" id="PF00984">
    <property type="entry name" value="UDPG_MGDP_dh"/>
    <property type="match status" value="1"/>
</dbReference>
<protein>
    <recommendedName>
        <fullName evidence="3 7">UDP-glucose 6-dehydrogenase</fullName>
        <ecNumber evidence="3 7">1.1.1.22</ecNumber>
    </recommendedName>
</protein>
<proteinExistence type="inferred from homology"/>
<comment type="similarity">
    <text evidence="2 7">Belongs to the UDP-glucose/GDP-mannose dehydrogenase family.</text>
</comment>
<dbReference type="InterPro" id="IPR036220">
    <property type="entry name" value="UDP-Glc/GDP-Man_DH_C_sf"/>
</dbReference>
<dbReference type="PANTHER" id="PTHR43750:SF1">
    <property type="entry name" value="GDP-MANNOSE 6-DEHYDROGENASE"/>
    <property type="match status" value="1"/>
</dbReference>
<feature type="binding site" evidence="10">
    <location>
        <position position="273"/>
    </location>
    <ligand>
        <name>NAD(+)</name>
        <dbReference type="ChEBI" id="CHEBI:57540"/>
    </ligand>
</feature>
<dbReference type="InterPro" id="IPR014027">
    <property type="entry name" value="UDP-Glc/GDP-Man_DH_C"/>
</dbReference>
<comment type="caution">
    <text evidence="12">The sequence shown here is derived from an EMBL/GenBank/DDBJ whole genome shotgun (WGS) entry which is preliminary data.</text>
</comment>
<evidence type="ECO:0000256" key="9">
    <source>
        <dbReference type="PIRSR" id="PIRSR500134-2"/>
    </source>
</evidence>
<feature type="binding site" evidence="9">
    <location>
        <begin position="160"/>
        <end position="163"/>
    </location>
    <ligand>
        <name>substrate</name>
    </ligand>
</feature>
<keyword evidence="13" id="KW-1185">Reference proteome</keyword>
<dbReference type="EMBL" id="QAOT01000017">
    <property type="protein sequence ID" value="PTR14277.1"/>
    <property type="molecule type" value="Genomic_DNA"/>
</dbReference>
<dbReference type="GO" id="GO:0000271">
    <property type="term" value="P:polysaccharide biosynthetic process"/>
    <property type="evidence" value="ECO:0007669"/>
    <property type="project" value="InterPro"/>
</dbReference>
<dbReference type="SUPFAM" id="SSF51735">
    <property type="entry name" value="NAD(P)-binding Rossmann-fold domains"/>
    <property type="match status" value="1"/>
</dbReference>
<dbReference type="NCBIfam" id="TIGR03026">
    <property type="entry name" value="NDP-sugDHase"/>
    <property type="match status" value="1"/>
</dbReference>
<evidence type="ECO:0000313" key="13">
    <source>
        <dbReference type="Proteomes" id="UP000244060"/>
    </source>
</evidence>
<dbReference type="InterPro" id="IPR001732">
    <property type="entry name" value="UDP-Glc/GDP-Man_DH_N"/>
</dbReference>
<comment type="catalytic activity">
    <reaction evidence="6 7">
        <text>UDP-alpha-D-glucose + 2 NAD(+) + H2O = UDP-alpha-D-glucuronate + 2 NADH + 3 H(+)</text>
        <dbReference type="Rhea" id="RHEA:23596"/>
        <dbReference type="ChEBI" id="CHEBI:15377"/>
        <dbReference type="ChEBI" id="CHEBI:15378"/>
        <dbReference type="ChEBI" id="CHEBI:57540"/>
        <dbReference type="ChEBI" id="CHEBI:57945"/>
        <dbReference type="ChEBI" id="CHEBI:58052"/>
        <dbReference type="ChEBI" id="CHEBI:58885"/>
        <dbReference type="EC" id="1.1.1.22"/>
    </reaction>
</comment>
<feature type="binding site" evidence="10">
    <location>
        <position position="335"/>
    </location>
    <ligand>
        <name>NAD(+)</name>
        <dbReference type="ChEBI" id="CHEBI:57540"/>
    </ligand>
</feature>
<feature type="binding site" evidence="9">
    <location>
        <position position="212"/>
    </location>
    <ligand>
        <name>substrate</name>
    </ligand>
</feature>
<evidence type="ECO:0000256" key="3">
    <source>
        <dbReference type="ARBA" id="ARBA00012954"/>
    </source>
</evidence>
<feature type="binding site" evidence="9">
    <location>
        <position position="267"/>
    </location>
    <ligand>
        <name>substrate</name>
    </ligand>
</feature>
<dbReference type="AlphaFoldDB" id="A0A2T5JVS2"/>
<dbReference type="GO" id="GO:0051287">
    <property type="term" value="F:NAD binding"/>
    <property type="evidence" value="ECO:0007669"/>
    <property type="project" value="InterPro"/>
</dbReference>
<dbReference type="UniPathway" id="UPA00038">
    <property type="reaction ID" value="UER00491"/>
</dbReference>
<feature type="binding site" evidence="9">
    <location>
        <begin position="259"/>
        <end position="263"/>
    </location>
    <ligand>
        <name>substrate</name>
    </ligand>
</feature>
<feature type="binding site" evidence="10">
    <location>
        <position position="35"/>
    </location>
    <ligand>
        <name>NAD(+)</name>
        <dbReference type="ChEBI" id="CHEBI:57540"/>
    </ligand>
</feature>
<dbReference type="Pfam" id="PF03720">
    <property type="entry name" value="UDPG_MGDP_dh_C"/>
    <property type="match status" value="1"/>
</dbReference>
<dbReference type="SUPFAM" id="SSF48179">
    <property type="entry name" value="6-phosphogluconate dehydrogenase C-terminal domain-like"/>
    <property type="match status" value="1"/>
</dbReference>
<dbReference type="Proteomes" id="UP000244060">
    <property type="component" value="Unassembled WGS sequence"/>
</dbReference>
<organism evidence="12 13">
    <name type="scientific">Cereibacter azotoformans</name>
    <dbReference type="NCBI Taxonomy" id="43057"/>
    <lineage>
        <taxon>Bacteria</taxon>
        <taxon>Pseudomonadati</taxon>
        <taxon>Pseudomonadota</taxon>
        <taxon>Alphaproteobacteria</taxon>
        <taxon>Rhodobacterales</taxon>
        <taxon>Paracoccaceae</taxon>
        <taxon>Cereibacter</taxon>
    </lineage>
</organism>
<keyword evidence="5 7" id="KW-0520">NAD</keyword>
<feature type="binding site" evidence="10">
    <location>
        <position position="30"/>
    </location>
    <ligand>
        <name>NAD(+)</name>
        <dbReference type="ChEBI" id="CHEBI:57540"/>
    </ligand>
</feature>
<dbReference type="InterPro" id="IPR028357">
    <property type="entry name" value="UDPglc_DH_bac"/>
</dbReference>
<dbReference type="Gene3D" id="1.20.5.170">
    <property type="match status" value="1"/>
</dbReference>
<accession>A0A2T5JVS2</accession>
<evidence type="ECO:0000256" key="10">
    <source>
        <dbReference type="PIRSR" id="PIRSR500134-3"/>
    </source>
</evidence>
<evidence type="ECO:0000256" key="4">
    <source>
        <dbReference type="ARBA" id="ARBA00023002"/>
    </source>
</evidence>
<dbReference type="Gene3D" id="3.40.50.720">
    <property type="entry name" value="NAD(P)-binding Rossmann-like Domain"/>
    <property type="match status" value="2"/>
</dbReference>
<feature type="binding site" evidence="9">
    <location>
        <position position="328"/>
    </location>
    <ligand>
        <name>substrate</name>
    </ligand>
</feature>
<feature type="binding site" evidence="10">
    <location>
        <position position="86"/>
    </location>
    <ligand>
        <name>NAD(+)</name>
        <dbReference type="ChEBI" id="CHEBI:57540"/>
    </ligand>
</feature>
<sequence>MHIVIFGIGYVGLTAACCIASEGHRVTGIDVSQDKVASLLAGRAPIIEPGIDAMMAEALAAGRLHAATDIGDHLDGADIAIVCVGTPSAPDGSHNMRYIADVTRQIAEAVARAPRDRILTVAYRSTFRPGTIEELVIPLFESETGADWASKVEIVYNPEFLREGSAVEDYFAPPKIVIGTRDGQPSANMEALHANIEAPTFHVAFRTAEFTKFADNSWHAVKVAYANELGRVCLDLGVPPAEMHRIFVSDTKLNISACYMRPGGAFGGSCLPKDVRALQHIAGDIGTTTPLVDSLLRSNEAHKHRLFLHATAGLAPGARVLMAGLAFKADTDDLRESPNVDLARKLLTAGYRLDIFDPAVDARKLIGANLGYAYSQLPQLSRLLVGRDTAEAGGYDRVIATNRTVRLLSLPRGTQIVDLGRLDAVREAE</sequence>
<evidence type="ECO:0000256" key="1">
    <source>
        <dbReference type="ARBA" id="ARBA00004701"/>
    </source>
</evidence>
<evidence type="ECO:0000313" key="12">
    <source>
        <dbReference type="EMBL" id="PTR14277.1"/>
    </source>
</evidence>
<dbReference type="PANTHER" id="PTHR43750">
    <property type="entry name" value="UDP-GLUCOSE 6-DEHYDROGENASE TUAD"/>
    <property type="match status" value="1"/>
</dbReference>